<reference evidence="1 2" key="1">
    <citation type="submission" date="2019-10" db="EMBL/GenBank/DDBJ databases">
        <title>Alkaliphilus serpentinus sp. nov. and Alkaliphilus pronyensis sp. nov., two novel anaerobic alkaliphilic species isolated from the serpentinized-hosted hydrothermal field of the Prony Bay (New Caledonia).</title>
        <authorList>
            <person name="Postec A."/>
        </authorList>
    </citation>
    <scope>NUCLEOTIDE SEQUENCE [LARGE SCALE GENOMIC DNA]</scope>
    <source>
        <strain evidence="1 2">LacV</strain>
    </source>
</reference>
<dbReference type="AlphaFoldDB" id="A0A6I0F9J9"/>
<evidence type="ECO:0000313" key="1">
    <source>
        <dbReference type="EMBL" id="KAB3532930.1"/>
    </source>
</evidence>
<dbReference type="RefSeq" id="WP_151861674.1">
    <property type="nucleotide sequence ID" value="NZ_WBZC01000043.1"/>
</dbReference>
<protein>
    <submittedName>
        <fullName evidence="1">Uncharacterized protein</fullName>
    </submittedName>
</protein>
<proteinExistence type="predicted"/>
<accession>A0A6I0F9J9</accession>
<evidence type="ECO:0000313" key="2">
    <source>
        <dbReference type="Proteomes" id="UP000432715"/>
    </source>
</evidence>
<comment type="caution">
    <text evidence="1">The sequence shown here is derived from an EMBL/GenBank/DDBJ whole genome shotgun (WGS) entry which is preliminary data.</text>
</comment>
<sequence>MNQELFNKWMSEATYTGETLINTYVQEDLYVALLKLDDGRYCERFYEQDKVFPHCFKVKDLNYLSEEEADIIISFEQAKNGETTGAMNVEEAQAYLQKLMNE</sequence>
<name>A0A6I0F9J9_9FIRM</name>
<keyword evidence="2" id="KW-1185">Reference proteome</keyword>
<gene>
    <name evidence="1" type="ORF">F8154_11050</name>
</gene>
<dbReference type="Proteomes" id="UP000432715">
    <property type="component" value="Unassembled WGS sequence"/>
</dbReference>
<dbReference type="EMBL" id="WBZC01000043">
    <property type="protein sequence ID" value="KAB3532930.1"/>
    <property type="molecule type" value="Genomic_DNA"/>
</dbReference>
<organism evidence="1 2">
    <name type="scientific">Alkaliphilus pronyensis</name>
    <dbReference type="NCBI Taxonomy" id="1482732"/>
    <lineage>
        <taxon>Bacteria</taxon>
        <taxon>Bacillati</taxon>
        <taxon>Bacillota</taxon>
        <taxon>Clostridia</taxon>
        <taxon>Peptostreptococcales</taxon>
        <taxon>Natronincolaceae</taxon>
        <taxon>Alkaliphilus</taxon>
    </lineage>
</organism>